<dbReference type="EMBL" id="KL198017">
    <property type="protein sequence ID" value="KDQ20474.1"/>
    <property type="molecule type" value="Genomic_DNA"/>
</dbReference>
<dbReference type="InParanoid" id="A0A067MXZ0"/>
<dbReference type="AlphaFoldDB" id="A0A067MXZ0"/>
<dbReference type="SMART" id="SM00444">
    <property type="entry name" value="GYF"/>
    <property type="match status" value="1"/>
</dbReference>
<dbReference type="Pfam" id="PF02213">
    <property type="entry name" value="GYF"/>
    <property type="match status" value="1"/>
</dbReference>
<reference evidence="3" key="1">
    <citation type="journal article" date="2014" name="Proc. Natl. Acad. Sci. U.S.A.">
        <title>Extensive sampling of basidiomycete genomes demonstrates inadequacy of the white-rot/brown-rot paradigm for wood decay fungi.</title>
        <authorList>
            <person name="Riley R."/>
            <person name="Salamov A.A."/>
            <person name="Brown D.W."/>
            <person name="Nagy L.G."/>
            <person name="Floudas D."/>
            <person name="Held B.W."/>
            <person name="Levasseur A."/>
            <person name="Lombard V."/>
            <person name="Morin E."/>
            <person name="Otillar R."/>
            <person name="Lindquist E.A."/>
            <person name="Sun H."/>
            <person name="LaButti K.M."/>
            <person name="Schmutz J."/>
            <person name="Jabbour D."/>
            <person name="Luo H."/>
            <person name="Baker S.E."/>
            <person name="Pisabarro A.G."/>
            <person name="Walton J.D."/>
            <person name="Blanchette R.A."/>
            <person name="Henrissat B."/>
            <person name="Martin F."/>
            <person name="Cullen D."/>
            <person name="Hibbett D.S."/>
            <person name="Grigoriev I.V."/>
        </authorList>
    </citation>
    <scope>NUCLEOTIDE SEQUENCE [LARGE SCALE GENOMIC DNA]</scope>
    <source>
        <strain evidence="3">FD-172 SS1</strain>
    </source>
</reference>
<evidence type="ECO:0000313" key="2">
    <source>
        <dbReference type="EMBL" id="KDQ20474.1"/>
    </source>
</evidence>
<dbReference type="Proteomes" id="UP000027195">
    <property type="component" value="Unassembled WGS sequence"/>
</dbReference>
<sequence>NSSNAGFDAPGLSAPAEIMDNASVIWSYKDPTGQIQGPFTSAMMQNWFTGGYFPPELLIQRT</sequence>
<dbReference type="InterPro" id="IPR003169">
    <property type="entry name" value="GYF"/>
</dbReference>
<organism evidence="2 3">
    <name type="scientific">Botryobasidium botryosum (strain FD-172 SS1)</name>
    <dbReference type="NCBI Taxonomy" id="930990"/>
    <lineage>
        <taxon>Eukaryota</taxon>
        <taxon>Fungi</taxon>
        <taxon>Dikarya</taxon>
        <taxon>Basidiomycota</taxon>
        <taxon>Agaricomycotina</taxon>
        <taxon>Agaricomycetes</taxon>
        <taxon>Cantharellales</taxon>
        <taxon>Botryobasidiaceae</taxon>
        <taxon>Botryobasidium</taxon>
    </lineage>
</organism>
<dbReference type="STRING" id="930990.A0A067MXZ0"/>
<feature type="domain" description="GYF" evidence="1">
    <location>
        <begin position="23"/>
        <end position="62"/>
    </location>
</feature>
<accession>A0A067MXZ0</accession>
<protein>
    <recommendedName>
        <fullName evidence="1">GYF domain-containing protein</fullName>
    </recommendedName>
</protein>
<feature type="non-terminal residue" evidence="2">
    <location>
        <position position="62"/>
    </location>
</feature>
<feature type="non-terminal residue" evidence="2">
    <location>
        <position position="1"/>
    </location>
</feature>
<dbReference type="HOGENOM" id="CLU_2910214_0_0_1"/>
<dbReference type="SUPFAM" id="SSF55277">
    <property type="entry name" value="GYF domain"/>
    <property type="match status" value="1"/>
</dbReference>
<evidence type="ECO:0000313" key="3">
    <source>
        <dbReference type="Proteomes" id="UP000027195"/>
    </source>
</evidence>
<proteinExistence type="predicted"/>
<keyword evidence="3" id="KW-1185">Reference proteome</keyword>
<evidence type="ECO:0000259" key="1">
    <source>
        <dbReference type="PROSITE" id="PS50829"/>
    </source>
</evidence>
<dbReference type="PROSITE" id="PS50829">
    <property type="entry name" value="GYF"/>
    <property type="match status" value="1"/>
</dbReference>
<dbReference type="Gene3D" id="3.30.1490.40">
    <property type="match status" value="1"/>
</dbReference>
<dbReference type="InterPro" id="IPR035445">
    <property type="entry name" value="GYF-like_dom_sf"/>
</dbReference>
<name>A0A067MXZ0_BOTB1</name>
<gene>
    <name evidence="2" type="ORF">BOTBODRAFT_77227</name>
</gene>
<dbReference type="OrthoDB" id="6415790at2759"/>